<accession>A0ABV6HMC4</accession>
<evidence type="ECO:0000313" key="3">
    <source>
        <dbReference type="Proteomes" id="UP001589774"/>
    </source>
</evidence>
<protein>
    <submittedName>
        <fullName evidence="2">Molybdopterin cofactor-binding domain-containing protein</fullName>
    </submittedName>
</protein>
<comment type="caution">
    <text evidence="2">The sequence shown here is derived from an EMBL/GenBank/DDBJ whole genome shotgun (WGS) entry which is preliminary data.</text>
</comment>
<dbReference type="PANTHER" id="PTHR47495:SF3">
    <property type="entry name" value="BLR6219 PROTEIN"/>
    <property type="match status" value="1"/>
</dbReference>
<dbReference type="Gene3D" id="3.90.1170.50">
    <property type="entry name" value="Aldehyde oxidase/xanthine dehydrogenase, a/b hammerhead"/>
    <property type="match status" value="1"/>
</dbReference>
<dbReference type="Pfam" id="PF20256">
    <property type="entry name" value="MoCoBD_2"/>
    <property type="match status" value="2"/>
</dbReference>
<dbReference type="SMART" id="SM01008">
    <property type="entry name" value="Ald_Xan_dh_C"/>
    <property type="match status" value="1"/>
</dbReference>
<gene>
    <name evidence="2" type="ORF">ACFFI0_17125</name>
</gene>
<evidence type="ECO:0000313" key="2">
    <source>
        <dbReference type="EMBL" id="MFC0320049.1"/>
    </source>
</evidence>
<organism evidence="2 3">
    <name type="scientific">Olivibacter oleidegradans</name>
    <dbReference type="NCBI Taxonomy" id="760123"/>
    <lineage>
        <taxon>Bacteria</taxon>
        <taxon>Pseudomonadati</taxon>
        <taxon>Bacteroidota</taxon>
        <taxon>Sphingobacteriia</taxon>
        <taxon>Sphingobacteriales</taxon>
        <taxon>Sphingobacteriaceae</taxon>
        <taxon>Olivibacter</taxon>
    </lineage>
</organism>
<dbReference type="InterPro" id="IPR008274">
    <property type="entry name" value="AldOxase/xan_DH_MoCoBD1"/>
</dbReference>
<name>A0ABV6HMC4_9SPHI</name>
<keyword evidence="3" id="KW-1185">Reference proteome</keyword>
<dbReference type="Pfam" id="PF02738">
    <property type="entry name" value="MoCoBD_1"/>
    <property type="match status" value="1"/>
</dbReference>
<dbReference type="InterPro" id="IPR000674">
    <property type="entry name" value="Ald_Oxase/Xan_DH_a/b"/>
</dbReference>
<feature type="domain" description="Aldehyde oxidase/xanthine dehydrogenase a/b hammerhead" evidence="1">
    <location>
        <begin position="219"/>
        <end position="309"/>
    </location>
</feature>
<dbReference type="PANTHER" id="PTHR47495">
    <property type="entry name" value="ALDEHYDE DEHYDROGENASE"/>
    <property type="match status" value="1"/>
</dbReference>
<reference evidence="2 3" key="1">
    <citation type="submission" date="2024-09" db="EMBL/GenBank/DDBJ databases">
        <authorList>
            <person name="Sun Q."/>
            <person name="Mori K."/>
        </authorList>
    </citation>
    <scope>NUCLEOTIDE SEQUENCE [LARGE SCALE GENOMIC DNA]</scope>
    <source>
        <strain evidence="2 3">CCM 7765</strain>
    </source>
</reference>
<dbReference type="Gene3D" id="3.30.365.10">
    <property type="entry name" value="Aldehyde oxidase/xanthine dehydrogenase, molybdopterin binding domain"/>
    <property type="match status" value="4"/>
</dbReference>
<dbReference type="EMBL" id="JBHLWO010000002">
    <property type="protein sequence ID" value="MFC0320049.1"/>
    <property type="molecule type" value="Genomic_DNA"/>
</dbReference>
<dbReference type="InterPro" id="IPR006311">
    <property type="entry name" value="TAT_signal"/>
</dbReference>
<dbReference type="InterPro" id="IPR046867">
    <property type="entry name" value="AldOxase/xan_DH_MoCoBD2"/>
</dbReference>
<dbReference type="InterPro" id="IPR012368">
    <property type="entry name" value="OxRdtase_Mopterin-bd_su_IorB"/>
</dbReference>
<dbReference type="SUPFAM" id="SSF56003">
    <property type="entry name" value="Molybdenum cofactor-binding domain"/>
    <property type="match status" value="2"/>
</dbReference>
<dbReference type="PIRSF" id="PIRSF036389">
    <property type="entry name" value="IOR_B"/>
    <property type="match status" value="1"/>
</dbReference>
<sequence length="766" mass="83696">MNIPTFDKKDLKNVSSQIFKASRRDFLKIGGMLAGSFALGVSFFSCNEKGEKISSLAPNVYLQITSKGEVIIIAHRSEMGQGIRTSLPLIVADELGADWHKVRIVQAEGDEKKYGSQNTDGSFSVRMFYKPMREAGAVAKLLLIQAAVKLWQVPIEECDTAKNQVVHKASGKAIDFGELIESAKNSPIPRIQDIKLKERQQFTLIGKATPIIDLHEIVSGTAVFGIDAVVDNMKIAVIKRCPVLGGKVKSYDDKKALAVPGVLKVIPIKGGDIPPTIEKPLSGVAVIAANTWAAIKGRDLLDVTWDLGEHATYNSAQQLEELSKEVLKKGTLRRNRGNFDQAKAQAKKVIEHTYIAPYLAHGTIEPPNALAVVKDGKCEVWAPTQHPQGARDAIAQFLGISAEDVKVNVTLLGGGFGRKSKPDFIVEAALLAKESGFPIKVQWTREDDLHHDFFHALSVQRITATIDQNNQISGWNHHIAYPSISATFDASVLQPADGELGQGASDFPYNVPAVRVETHDAKAHLRIGWLRSVRNIPQVFAIATMLDELAEARGIDPVQQALSLLGDDRSITFDEEMVNGKYGNYGEDISTYPWETARMKKVIERVAKEAGWGKKLPAGSGLGFAAHKSFLTYVACIVEVKVGPDNKINIPHVHYAVDCGTAVNTDRIKSQFEGGAQFSTSIALKSEITVENGAVVQNNFDAYQIVRMPESPQQIHVHIVDSEAKPTGVGEPPVPPFTPALCNAIYAATGKRIYRLPIDLKEQRSY</sequence>
<dbReference type="RefSeq" id="WP_130855354.1">
    <property type="nucleotide sequence ID" value="NZ_JBHLWO010000002.1"/>
</dbReference>
<evidence type="ECO:0000259" key="1">
    <source>
        <dbReference type="SMART" id="SM01008"/>
    </source>
</evidence>
<dbReference type="InterPro" id="IPR052516">
    <property type="entry name" value="N-heterocyclic_Hydroxylase"/>
</dbReference>
<proteinExistence type="predicted"/>
<dbReference type="Proteomes" id="UP001589774">
    <property type="component" value="Unassembled WGS sequence"/>
</dbReference>
<dbReference type="PROSITE" id="PS51318">
    <property type="entry name" value="TAT"/>
    <property type="match status" value="1"/>
</dbReference>
<dbReference type="InterPro" id="IPR037165">
    <property type="entry name" value="AldOxase/xan_DH_Mopterin-bd_sf"/>
</dbReference>